<gene>
    <name evidence="3" type="ORF">H9655_21075</name>
</gene>
<keyword evidence="4" id="KW-1185">Reference proteome</keyword>
<evidence type="ECO:0000256" key="1">
    <source>
        <dbReference type="SAM" id="MobiDB-lite"/>
    </source>
</evidence>
<dbReference type="Pfam" id="PF06605">
    <property type="entry name" value="Prophage_tail"/>
    <property type="match status" value="1"/>
</dbReference>
<reference evidence="3 4" key="1">
    <citation type="submission" date="2020-08" db="EMBL/GenBank/DDBJ databases">
        <title>A Genomic Blueprint of the Chicken Gut Microbiome.</title>
        <authorList>
            <person name="Gilroy R."/>
            <person name="Ravi A."/>
            <person name="Getino M."/>
            <person name="Pursley I."/>
            <person name="Horton D.L."/>
            <person name="Alikhan N.-F."/>
            <person name="Baker D."/>
            <person name="Gharbi K."/>
            <person name="Hall N."/>
            <person name="Watson M."/>
            <person name="Adriaenssens E.M."/>
            <person name="Foster-Nyarko E."/>
            <person name="Jarju S."/>
            <person name="Secka A."/>
            <person name="Antonio M."/>
            <person name="Oren A."/>
            <person name="Chaudhuri R."/>
            <person name="La Ragione R.M."/>
            <person name="Hildebrand F."/>
            <person name="Pallen M.J."/>
        </authorList>
    </citation>
    <scope>NUCLEOTIDE SEQUENCE [LARGE SCALE GENOMIC DNA]</scope>
    <source>
        <strain evidence="3 4">Sa5YUA1</strain>
    </source>
</reference>
<organism evidence="3 4">
    <name type="scientific">Cytobacillus stercorigallinarum</name>
    <dbReference type="NCBI Taxonomy" id="2762240"/>
    <lineage>
        <taxon>Bacteria</taxon>
        <taxon>Bacillati</taxon>
        <taxon>Bacillota</taxon>
        <taxon>Bacilli</taxon>
        <taxon>Bacillales</taxon>
        <taxon>Bacillaceae</taxon>
        <taxon>Cytobacillus</taxon>
    </lineage>
</organism>
<dbReference type="Proteomes" id="UP000657931">
    <property type="component" value="Unassembled WGS sequence"/>
</dbReference>
<feature type="domain" description="Tail spike" evidence="2">
    <location>
        <begin position="93"/>
        <end position="349"/>
    </location>
</feature>
<dbReference type="InterPro" id="IPR010572">
    <property type="entry name" value="Tail_dom"/>
</dbReference>
<accession>A0ABR8QVR1</accession>
<feature type="region of interest" description="Disordered" evidence="1">
    <location>
        <begin position="410"/>
        <end position="465"/>
    </location>
</feature>
<sequence length="630" mass="69792">MIKILNRSRQPIAILENAHSVSYKKRLNEIWGASFILPLDDPKNKECEPFNYVEIVDDATGEYIGLFRIVPAKTSKSESSYAIQYECDHVIATLLDDVLFKYHQTINWTTRQNIEYILARQTTKHWRLGRCDFTRYFHYKWENENGLLGPLFSIAQPFDQPYEWTFDTTSYPWTLNIVEPQNAVSCEIRYGVNQREVHREVDPTGIINRIYPQGYGEGINQLSIEKVNNGVPYLQDDASISKFGLIPYVWVDRRFEDADSLKASAQALLKERSVPKVSYQVSAADLSSLTGVDAHKLKLGRIVRITDPDLGIIEARIVSEAKKDIVGAPGEIELEIANKTENLGTTQADLERRQQINEVYAQGATNIDSHDYNDNADQNNPASIRFYLPDEMVRVNKLELTFDTSEFRTYGKATEGGGATSTTTSGGGATTATSSSGGGVSTSTASGGGSSQTSSAGGGTQTTTSTRNFSQLNLMSGIPEGLSNAHVHEVQIPGDRFNHSHEITIGSHTHSVSIPSHTHNFNVPNHSHSVSIPNHTHDFTLPDHTHEIQHGIFKLNTTPSRVTIKVDGNTVPHTSTSGQNIDLIPYLGKDSSGRVNRGWHTVEITPNSLGRITAQITTQFFIQSRGGGNF</sequence>
<dbReference type="RefSeq" id="WP_191817201.1">
    <property type="nucleotide sequence ID" value="NZ_JACSQT010000019.1"/>
</dbReference>
<name>A0ABR8QVR1_9BACI</name>
<feature type="compositionally biased region" description="Gly residues" evidence="1">
    <location>
        <begin position="414"/>
        <end position="429"/>
    </location>
</feature>
<dbReference type="NCBIfam" id="TIGR01665">
    <property type="entry name" value="put_anti_recept"/>
    <property type="match status" value="1"/>
</dbReference>
<protein>
    <submittedName>
        <fullName evidence="3">Phage tail protein</fullName>
    </submittedName>
</protein>
<evidence type="ECO:0000313" key="3">
    <source>
        <dbReference type="EMBL" id="MBD7939539.1"/>
    </source>
</evidence>
<evidence type="ECO:0000313" key="4">
    <source>
        <dbReference type="Proteomes" id="UP000657931"/>
    </source>
</evidence>
<proteinExistence type="predicted"/>
<feature type="compositionally biased region" description="Gly residues" evidence="1">
    <location>
        <begin position="436"/>
        <end position="460"/>
    </location>
</feature>
<evidence type="ECO:0000259" key="2">
    <source>
        <dbReference type="Pfam" id="PF06605"/>
    </source>
</evidence>
<comment type="caution">
    <text evidence="3">The sequence shown here is derived from an EMBL/GenBank/DDBJ whole genome shotgun (WGS) entry which is preliminary data.</text>
</comment>
<dbReference type="InterPro" id="IPR007119">
    <property type="entry name" value="Phage_tail_spike_N"/>
</dbReference>
<dbReference type="EMBL" id="JACSQT010000019">
    <property type="protein sequence ID" value="MBD7939539.1"/>
    <property type="molecule type" value="Genomic_DNA"/>
</dbReference>